<keyword evidence="5" id="KW-1185">Reference proteome</keyword>
<dbReference type="Proteomes" id="UP000321960">
    <property type="component" value="Unassembled WGS sequence"/>
</dbReference>
<dbReference type="EMBL" id="BJZU01000141">
    <property type="protein sequence ID" value="GEP07217.1"/>
    <property type="molecule type" value="Genomic_DNA"/>
</dbReference>
<dbReference type="RefSeq" id="WP_147028694.1">
    <property type="nucleotide sequence ID" value="NZ_BJZU01000141.1"/>
</dbReference>
<comment type="caution">
    <text evidence="2">The sequence shown here is derived from an EMBL/GenBank/DDBJ whole genome shotgun (WGS) entry which is preliminary data.</text>
</comment>
<reference evidence="3" key="4">
    <citation type="submission" date="2023-01" db="EMBL/GenBank/DDBJ databases">
        <title>Draft genome sequence of Methylobacterium oxalidis strain NBRC 107715.</title>
        <authorList>
            <person name="Sun Q."/>
            <person name="Mori K."/>
        </authorList>
    </citation>
    <scope>NUCLEOTIDE SEQUENCE</scope>
    <source>
        <strain evidence="3">NBRC 107715</strain>
    </source>
</reference>
<dbReference type="AlphaFoldDB" id="A0A512JB71"/>
<dbReference type="InterPro" id="IPR036390">
    <property type="entry name" value="WH_DNA-bd_sf"/>
</dbReference>
<gene>
    <name evidence="3" type="ORF">GCM10007888_60170</name>
    <name evidence="2" type="ORF">MOX02_52550</name>
</gene>
<feature type="compositionally biased region" description="Polar residues" evidence="1">
    <location>
        <begin position="107"/>
        <end position="119"/>
    </location>
</feature>
<accession>A0A512JB71</accession>
<feature type="compositionally biased region" description="Low complexity" evidence="1">
    <location>
        <begin position="158"/>
        <end position="174"/>
    </location>
</feature>
<reference evidence="2 4" key="3">
    <citation type="submission" date="2019-07" db="EMBL/GenBank/DDBJ databases">
        <title>Whole genome shotgun sequence of Methylobacterium oxalidis NBRC 107715.</title>
        <authorList>
            <person name="Hosoyama A."/>
            <person name="Uohara A."/>
            <person name="Ohji S."/>
            <person name="Ichikawa N."/>
        </authorList>
    </citation>
    <scope>NUCLEOTIDE SEQUENCE [LARGE SCALE GENOMIC DNA]</scope>
    <source>
        <strain evidence="2 4">NBRC 107715</strain>
    </source>
</reference>
<reference evidence="5" key="2">
    <citation type="journal article" date="2019" name="Int. J. Syst. Evol. Microbiol.">
        <title>The Global Catalogue of Microorganisms (GCM) 10K type strain sequencing project: providing services to taxonomists for standard genome sequencing and annotation.</title>
        <authorList>
            <consortium name="The Broad Institute Genomics Platform"/>
            <consortium name="The Broad Institute Genome Sequencing Center for Infectious Disease"/>
            <person name="Wu L."/>
            <person name="Ma J."/>
        </authorList>
    </citation>
    <scope>NUCLEOTIDE SEQUENCE [LARGE SCALE GENOMIC DNA]</scope>
    <source>
        <strain evidence="5">NBRC 107715</strain>
    </source>
</reference>
<evidence type="ECO:0000313" key="5">
    <source>
        <dbReference type="Proteomes" id="UP001156856"/>
    </source>
</evidence>
<name>A0A512JB71_9HYPH</name>
<proteinExistence type="predicted"/>
<dbReference type="EMBL" id="BSPK01000114">
    <property type="protein sequence ID" value="GLS67633.1"/>
    <property type="molecule type" value="Genomic_DNA"/>
</dbReference>
<evidence type="ECO:0000313" key="3">
    <source>
        <dbReference type="EMBL" id="GLS67633.1"/>
    </source>
</evidence>
<dbReference type="OrthoDB" id="7181366at2"/>
<dbReference type="Proteomes" id="UP001156856">
    <property type="component" value="Unassembled WGS sequence"/>
</dbReference>
<evidence type="ECO:0000313" key="4">
    <source>
        <dbReference type="Proteomes" id="UP000321960"/>
    </source>
</evidence>
<sequence length="318" mass="34342">MAAIVLDRLTWWWVKGKPLVKHGIERRAKPRSQLAQECRMSDWQLRSALQCLKAEGLVETSQHKWGGRMAYMHYRLLPKAMVLLPGSDKDPGLVESHTPLDHMVGISSKNPYVSSNEDTTGPLDCASDFSEGFSGEVQKGDKKPVPKNMKISPHSPPSSGQTGGKTASAASAGKGETGKKPTKLTNPLWETWRIAVAQAYPKDACVGPTQKELGQLKQLRNKLPPGTTEQTITKVVAAWLDFIDKARSDAGAFAVPQKPDIGFVLKFAGVAANFKAPAPKACGGPALAAIKQTALLPPKKPEPKPEPIATLEEIMADL</sequence>
<evidence type="ECO:0000313" key="2">
    <source>
        <dbReference type="EMBL" id="GEP07217.1"/>
    </source>
</evidence>
<reference evidence="3" key="1">
    <citation type="journal article" date="2014" name="Int. J. Syst. Evol. Microbiol.">
        <title>Complete genome of a new Firmicutes species belonging to the dominant human colonic microbiota ('Ruminococcus bicirculans') reveals two chromosomes and a selective capacity to utilize plant glucans.</title>
        <authorList>
            <consortium name="NISC Comparative Sequencing Program"/>
            <person name="Wegmann U."/>
            <person name="Louis P."/>
            <person name="Goesmann A."/>
            <person name="Henrissat B."/>
            <person name="Duncan S.H."/>
            <person name="Flint H.J."/>
        </authorList>
    </citation>
    <scope>NUCLEOTIDE SEQUENCE</scope>
    <source>
        <strain evidence="3">NBRC 107715</strain>
    </source>
</reference>
<dbReference type="SUPFAM" id="SSF46785">
    <property type="entry name" value="Winged helix' DNA-binding domain"/>
    <property type="match status" value="1"/>
</dbReference>
<organism evidence="2 4">
    <name type="scientific">Methylobacterium oxalidis</name>
    <dbReference type="NCBI Taxonomy" id="944322"/>
    <lineage>
        <taxon>Bacteria</taxon>
        <taxon>Pseudomonadati</taxon>
        <taxon>Pseudomonadota</taxon>
        <taxon>Alphaproteobacteria</taxon>
        <taxon>Hyphomicrobiales</taxon>
        <taxon>Methylobacteriaceae</taxon>
        <taxon>Methylobacterium</taxon>
    </lineage>
</organism>
<evidence type="ECO:0000256" key="1">
    <source>
        <dbReference type="SAM" id="MobiDB-lite"/>
    </source>
</evidence>
<feature type="region of interest" description="Disordered" evidence="1">
    <location>
        <begin position="104"/>
        <end position="185"/>
    </location>
</feature>
<protein>
    <submittedName>
        <fullName evidence="2">Uncharacterized protein</fullName>
    </submittedName>
</protein>